<dbReference type="GO" id="GO:0016020">
    <property type="term" value="C:membrane"/>
    <property type="evidence" value="ECO:0007669"/>
    <property type="project" value="UniProtKB-SubCell"/>
</dbReference>
<dbReference type="OMA" id="NSLYTIW"/>
<feature type="transmembrane region" description="Helical" evidence="5">
    <location>
        <begin position="30"/>
        <end position="52"/>
    </location>
</feature>
<feature type="transmembrane region" description="Helical" evidence="5">
    <location>
        <begin position="97"/>
        <end position="118"/>
    </location>
</feature>
<dbReference type="InterPro" id="IPR050186">
    <property type="entry name" value="TPT_transporter"/>
</dbReference>
<reference evidence="7" key="1">
    <citation type="submission" date="2015-04" db="UniProtKB">
        <authorList>
            <consortium name="EnsemblPlants"/>
        </authorList>
    </citation>
    <scope>IDENTIFICATION</scope>
</reference>
<dbReference type="InterPro" id="IPR004853">
    <property type="entry name" value="Sugar_P_trans_dom"/>
</dbReference>
<evidence type="ECO:0000313" key="8">
    <source>
        <dbReference type="Proteomes" id="UP000026962"/>
    </source>
</evidence>
<dbReference type="EnsemblPlants" id="OPUNC02G22600.2">
    <property type="protein sequence ID" value="OPUNC02G22600.2"/>
    <property type="gene ID" value="OPUNC02G22600"/>
</dbReference>
<evidence type="ECO:0000256" key="3">
    <source>
        <dbReference type="ARBA" id="ARBA00022989"/>
    </source>
</evidence>
<feature type="transmembrane region" description="Helical" evidence="5">
    <location>
        <begin position="125"/>
        <end position="143"/>
    </location>
</feature>
<keyword evidence="3 5" id="KW-1133">Transmembrane helix</keyword>
<proteinExistence type="predicted"/>
<reference evidence="7" key="2">
    <citation type="submission" date="2018-05" db="EMBL/GenBank/DDBJ databases">
        <title>OpunRS2 (Oryza punctata Reference Sequence Version 2).</title>
        <authorList>
            <person name="Zhang J."/>
            <person name="Kudrna D."/>
            <person name="Lee S."/>
            <person name="Talag J."/>
            <person name="Welchert J."/>
            <person name="Wing R.A."/>
        </authorList>
    </citation>
    <scope>NUCLEOTIDE SEQUENCE [LARGE SCALE GENOMIC DNA]</scope>
</reference>
<dbReference type="Pfam" id="PF03151">
    <property type="entry name" value="TPT"/>
    <property type="match status" value="1"/>
</dbReference>
<dbReference type="Gramene" id="OPUNC02G22600.2">
    <property type="protein sequence ID" value="OPUNC02G22600.2"/>
    <property type="gene ID" value="OPUNC02G22600"/>
</dbReference>
<evidence type="ECO:0000256" key="5">
    <source>
        <dbReference type="SAM" id="Phobius"/>
    </source>
</evidence>
<feature type="transmembrane region" description="Helical" evidence="5">
    <location>
        <begin position="73"/>
        <end position="91"/>
    </location>
</feature>
<evidence type="ECO:0000259" key="6">
    <source>
        <dbReference type="Pfam" id="PF03151"/>
    </source>
</evidence>
<dbReference type="SUPFAM" id="SSF103481">
    <property type="entry name" value="Multidrug resistance efflux transporter EmrE"/>
    <property type="match status" value="1"/>
</dbReference>
<dbReference type="InterPro" id="IPR037185">
    <property type="entry name" value="EmrE-like"/>
</dbReference>
<feature type="domain" description="Sugar phosphate transporter" evidence="6">
    <location>
        <begin position="19"/>
        <end position="286"/>
    </location>
</feature>
<evidence type="ECO:0000313" key="7">
    <source>
        <dbReference type="EnsemblPlants" id="OPUNC02G22600.1"/>
    </source>
</evidence>
<protein>
    <recommendedName>
        <fullName evidence="6">Sugar phosphate transporter domain-containing protein</fullName>
    </recommendedName>
</protein>
<keyword evidence="8" id="KW-1185">Reference proteome</keyword>
<comment type="subcellular location">
    <subcellularLocation>
        <location evidence="1">Membrane</location>
        <topology evidence="1">Multi-pass membrane protein</topology>
    </subcellularLocation>
</comment>
<evidence type="ECO:0000256" key="1">
    <source>
        <dbReference type="ARBA" id="ARBA00004141"/>
    </source>
</evidence>
<feature type="transmembrane region" description="Helical" evidence="5">
    <location>
        <begin position="216"/>
        <end position="237"/>
    </location>
</feature>
<evidence type="ECO:0000256" key="2">
    <source>
        <dbReference type="ARBA" id="ARBA00022692"/>
    </source>
</evidence>
<dbReference type="Gramene" id="OPUNC02G22600.3">
    <property type="protein sequence ID" value="OPUNC02G22600.3"/>
    <property type="gene ID" value="OPUNC02G22600"/>
</dbReference>
<feature type="transmembrane region" description="Helical" evidence="5">
    <location>
        <begin position="269"/>
        <end position="288"/>
    </location>
</feature>
<dbReference type="AlphaFoldDB" id="A0A0E0K2L9"/>
<dbReference type="EnsemblPlants" id="OPUNC02G22600.3">
    <property type="protein sequence ID" value="OPUNC02G22600.3"/>
    <property type="gene ID" value="OPUNC02G22600"/>
</dbReference>
<dbReference type="Gramene" id="OPUNC02G22600.1">
    <property type="protein sequence ID" value="OPUNC02G22600.1"/>
    <property type="gene ID" value="OPUNC02G22600"/>
</dbReference>
<evidence type="ECO:0000256" key="4">
    <source>
        <dbReference type="ARBA" id="ARBA00023136"/>
    </source>
</evidence>
<dbReference type="EnsemblPlants" id="OPUNC02G22600.1">
    <property type="protein sequence ID" value="OPUNC02G22600.1"/>
    <property type="gene ID" value="OPUNC02G22600"/>
</dbReference>
<feature type="transmembrane region" description="Helical" evidence="5">
    <location>
        <begin position="177"/>
        <end position="196"/>
    </location>
</feature>
<keyword evidence="4 5" id="KW-0472">Membrane</keyword>
<sequence>MTAGFQLGVIGSLTLSVASSVAIVICNKALISTLGFPFATTLTSWHLMVTFCTLHVAQRMRFFEPKAIDGQTVILFGLLNGTSIGLLNLSLGFNSIGFYQMTKLAVIPFTVVLETIFLKKRFSESIKFSLLILLLGVGIASVTDLKLNLLGSALSGLAIATTCVGQIKRLKVSSTQLLYQSAPYQAAILFATGPFVDQLLTSRSVFAHKYTAPVVGFIVLSCLIAVSVNFSTFLVIGTTSPVTYQVLGHLKTCLVLSFGYTLLHDPFTMRNILGILVAIFGMALYSYFSVRESKKKSAGDPLPVSQMPEKEVEPLLATKDVNGDTKKANGVTHDC</sequence>
<name>A0A0E0K2L9_ORYPU</name>
<dbReference type="HOGENOM" id="CLU_048347_0_1_1"/>
<keyword evidence="2 5" id="KW-0812">Transmembrane</keyword>
<dbReference type="Proteomes" id="UP000026962">
    <property type="component" value="Chromosome 2"/>
</dbReference>
<dbReference type="PANTHER" id="PTHR11132">
    <property type="entry name" value="SOLUTE CARRIER FAMILY 35"/>
    <property type="match status" value="1"/>
</dbReference>
<organism evidence="7">
    <name type="scientific">Oryza punctata</name>
    <name type="common">Red rice</name>
    <dbReference type="NCBI Taxonomy" id="4537"/>
    <lineage>
        <taxon>Eukaryota</taxon>
        <taxon>Viridiplantae</taxon>
        <taxon>Streptophyta</taxon>
        <taxon>Embryophyta</taxon>
        <taxon>Tracheophyta</taxon>
        <taxon>Spermatophyta</taxon>
        <taxon>Magnoliopsida</taxon>
        <taxon>Liliopsida</taxon>
        <taxon>Poales</taxon>
        <taxon>Poaceae</taxon>
        <taxon>BOP clade</taxon>
        <taxon>Oryzoideae</taxon>
        <taxon>Oryzeae</taxon>
        <taxon>Oryzinae</taxon>
        <taxon>Oryza</taxon>
    </lineage>
</organism>
<accession>A0A0E0K2L9</accession>
<dbReference type="eggNOG" id="KOG1441">
    <property type="taxonomic scope" value="Eukaryota"/>
</dbReference>